<proteinExistence type="predicted"/>
<reference evidence="1 2" key="1">
    <citation type="submission" date="2019-03" db="EMBL/GenBank/DDBJ databases">
        <title>Genomic Encyclopedia of Type Strains, Phase IV (KMG-IV): sequencing the most valuable type-strain genomes for metagenomic binning, comparative biology and taxonomic classification.</title>
        <authorList>
            <person name="Goeker M."/>
        </authorList>
    </citation>
    <scope>NUCLEOTIDE SEQUENCE [LARGE SCALE GENOMIC DNA]</scope>
    <source>
        <strain evidence="1 2">DSM 24591</strain>
    </source>
</reference>
<dbReference type="EMBL" id="SMAJ01000003">
    <property type="protein sequence ID" value="TCT09632.1"/>
    <property type="molecule type" value="Genomic_DNA"/>
</dbReference>
<name>A0A4R3M939_9BURK</name>
<protein>
    <submittedName>
        <fullName evidence="1">Uncharacterized protein</fullName>
    </submittedName>
</protein>
<evidence type="ECO:0000313" key="2">
    <source>
        <dbReference type="Proteomes" id="UP000295525"/>
    </source>
</evidence>
<gene>
    <name evidence="1" type="ORF">EDC26_103251</name>
</gene>
<evidence type="ECO:0000313" key="1">
    <source>
        <dbReference type="EMBL" id="TCT09632.1"/>
    </source>
</evidence>
<accession>A0A4R3M939</accession>
<comment type="caution">
    <text evidence="1">The sequence shown here is derived from an EMBL/GenBank/DDBJ whole genome shotgun (WGS) entry which is preliminary data.</text>
</comment>
<sequence length="36" mass="4007">MPPYTLPQILSVSVFQLDLSASKIPLSANQLNLFIF</sequence>
<keyword evidence="2" id="KW-1185">Reference proteome</keyword>
<dbReference type="Proteomes" id="UP000295525">
    <property type="component" value="Unassembled WGS sequence"/>
</dbReference>
<dbReference type="AlphaFoldDB" id="A0A4R3M939"/>
<organism evidence="1 2">
    <name type="scientific">Paralcaligenes ureilyticus</name>
    <dbReference type="NCBI Taxonomy" id="627131"/>
    <lineage>
        <taxon>Bacteria</taxon>
        <taxon>Pseudomonadati</taxon>
        <taxon>Pseudomonadota</taxon>
        <taxon>Betaproteobacteria</taxon>
        <taxon>Burkholderiales</taxon>
        <taxon>Alcaligenaceae</taxon>
        <taxon>Paralcaligenes</taxon>
    </lineage>
</organism>